<reference evidence="5" key="3">
    <citation type="submission" date="2025-09" db="UniProtKB">
        <authorList>
            <consortium name="Ensembl"/>
        </authorList>
    </citation>
    <scope>IDENTIFICATION</scope>
</reference>
<dbReference type="InterPro" id="IPR050488">
    <property type="entry name" value="Ig_Fc_receptor"/>
</dbReference>
<keyword evidence="3" id="KW-0812">Transmembrane</keyword>
<dbReference type="GO" id="GO:0007166">
    <property type="term" value="P:cell surface receptor signaling pathway"/>
    <property type="evidence" value="ECO:0007669"/>
    <property type="project" value="TreeGrafter"/>
</dbReference>
<dbReference type="InterPro" id="IPR003599">
    <property type="entry name" value="Ig_sub"/>
</dbReference>
<dbReference type="GO" id="GO:0004888">
    <property type="term" value="F:transmembrane signaling receptor activity"/>
    <property type="evidence" value="ECO:0007669"/>
    <property type="project" value="TreeGrafter"/>
</dbReference>
<organism evidence="5 6">
    <name type="scientific">Esox lucius</name>
    <name type="common">Northern pike</name>
    <dbReference type="NCBI Taxonomy" id="8010"/>
    <lineage>
        <taxon>Eukaryota</taxon>
        <taxon>Metazoa</taxon>
        <taxon>Chordata</taxon>
        <taxon>Craniata</taxon>
        <taxon>Vertebrata</taxon>
        <taxon>Euteleostomi</taxon>
        <taxon>Actinopterygii</taxon>
        <taxon>Neopterygii</taxon>
        <taxon>Teleostei</taxon>
        <taxon>Protacanthopterygii</taxon>
        <taxon>Esociformes</taxon>
        <taxon>Esocidae</taxon>
        <taxon>Esox</taxon>
    </lineage>
</organism>
<feature type="domain" description="Ig-like" evidence="4">
    <location>
        <begin position="168"/>
        <end position="235"/>
    </location>
</feature>
<dbReference type="Proteomes" id="UP000265140">
    <property type="component" value="Chromosome 24"/>
</dbReference>
<keyword evidence="3" id="KW-1133">Transmembrane helix</keyword>
<dbReference type="Gene3D" id="2.60.40.10">
    <property type="entry name" value="Immunoglobulins"/>
    <property type="match status" value="5"/>
</dbReference>
<keyword evidence="6" id="KW-1185">Reference proteome</keyword>
<sequence>SILLPLPTAVLTLQPNWTQIFMGESVTMICNIQEGDVTDWKYTWRQSYNNVYKDFNSTENEQKIYAAVISDTCHYRCYGTSRHAQQNSMFSNTVSLTVIALPMASVSVTPHGFLYSGETVTLQCDISDYKDWTYRWYLNYYSLLYVLFLNMSLMSMPLGYVCVFQVLPKTTPTVTPNPAYPGETVTLTCSVGSYSDWRYKWYKDRNDTVVSLSGSSNPGASYTISRTSVSRTSTGVKDTECLDPHLHNQVLTLLSLPAAVLTLQPNWPQIFMGEIVTMICNIQVGDVTDWTYSQTNYKDFVTTKNKHKINATDLSDSVEYTCLGTNRHNLRYSLWSNTVNLTVTGKSTTLIVNLNPLYHEETVVLTCSVESETDWRYKWYEDSNDIVVSLSDRHTVTGDTHTINRAAESDQGLYWCQGERDSRPKSTSISQPVTVNGELYTAPETIKRQMQLFLSFPKRSKYIFTFLFLTQNLPV</sequence>
<keyword evidence="1" id="KW-0732">Signal</keyword>
<dbReference type="AlphaFoldDB" id="A0AAY5KZC8"/>
<reference evidence="5 6" key="1">
    <citation type="submission" date="2020-02" db="EMBL/GenBank/DDBJ databases">
        <title>Esox lucius (northern pike) genome, fEsoLuc1, primary haplotype.</title>
        <authorList>
            <person name="Myers G."/>
            <person name="Karagic N."/>
            <person name="Meyer A."/>
            <person name="Pippel M."/>
            <person name="Reichard M."/>
            <person name="Winkler S."/>
            <person name="Tracey A."/>
            <person name="Sims Y."/>
            <person name="Howe K."/>
            <person name="Rhie A."/>
            <person name="Formenti G."/>
            <person name="Durbin R."/>
            <person name="Fedrigo O."/>
            <person name="Jarvis E.D."/>
        </authorList>
    </citation>
    <scope>NUCLEOTIDE SEQUENCE [LARGE SCALE GENOMIC DNA]</scope>
</reference>
<keyword evidence="3" id="KW-0472">Membrane</keyword>
<dbReference type="GeneTree" id="ENSGT01050000245051"/>
<dbReference type="GO" id="GO:0009897">
    <property type="term" value="C:external side of plasma membrane"/>
    <property type="evidence" value="ECO:0007669"/>
    <property type="project" value="TreeGrafter"/>
</dbReference>
<reference evidence="5" key="2">
    <citation type="submission" date="2025-08" db="UniProtKB">
        <authorList>
            <consortium name="Ensembl"/>
        </authorList>
    </citation>
    <scope>IDENTIFICATION</scope>
</reference>
<evidence type="ECO:0000313" key="5">
    <source>
        <dbReference type="Ensembl" id="ENSELUP00000094458.1"/>
    </source>
</evidence>
<dbReference type="InterPro" id="IPR013783">
    <property type="entry name" value="Ig-like_fold"/>
</dbReference>
<dbReference type="Ensembl" id="ENSELUT00000101543.1">
    <property type="protein sequence ID" value="ENSELUP00000094458.1"/>
    <property type="gene ID" value="ENSELUG00000035257.1"/>
</dbReference>
<dbReference type="InterPro" id="IPR007110">
    <property type="entry name" value="Ig-like_dom"/>
</dbReference>
<feature type="transmembrane region" description="Helical" evidence="3">
    <location>
        <begin position="143"/>
        <end position="167"/>
    </location>
</feature>
<dbReference type="SMART" id="SM00409">
    <property type="entry name" value="IG"/>
    <property type="match status" value="3"/>
</dbReference>
<dbReference type="PANTHER" id="PTHR11481:SF112">
    <property type="entry name" value="FC RECEPTOR-LIKE PROTEIN 4-RELATED"/>
    <property type="match status" value="1"/>
</dbReference>
<proteinExistence type="predicted"/>
<dbReference type="PANTHER" id="PTHR11481">
    <property type="entry name" value="IMMUNOGLOBULIN FC RECEPTOR"/>
    <property type="match status" value="1"/>
</dbReference>
<feature type="domain" description="Ig-like" evidence="4">
    <location>
        <begin position="361"/>
        <end position="430"/>
    </location>
</feature>
<name>A0AAY5KZC8_ESOLU</name>
<evidence type="ECO:0000313" key="6">
    <source>
        <dbReference type="Proteomes" id="UP000265140"/>
    </source>
</evidence>
<feature type="domain" description="Ig-like" evidence="4">
    <location>
        <begin position="7"/>
        <end position="95"/>
    </location>
</feature>
<dbReference type="PROSITE" id="PS50835">
    <property type="entry name" value="IG_LIKE"/>
    <property type="match status" value="4"/>
</dbReference>
<evidence type="ECO:0000256" key="1">
    <source>
        <dbReference type="ARBA" id="ARBA00022729"/>
    </source>
</evidence>
<evidence type="ECO:0000256" key="3">
    <source>
        <dbReference type="SAM" id="Phobius"/>
    </source>
</evidence>
<dbReference type="GO" id="GO:0006955">
    <property type="term" value="P:immune response"/>
    <property type="evidence" value="ECO:0007669"/>
    <property type="project" value="TreeGrafter"/>
</dbReference>
<evidence type="ECO:0000259" key="4">
    <source>
        <dbReference type="PROSITE" id="PS50835"/>
    </source>
</evidence>
<accession>A0AAY5KZC8</accession>
<feature type="domain" description="Ig-like" evidence="4">
    <location>
        <begin position="102"/>
        <end position="162"/>
    </location>
</feature>
<protein>
    <recommendedName>
        <fullName evidence="4">Ig-like domain-containing protein</fullName>
    </recommendedName>
</protein>
<dbReference type="SUPFAM" id="SSF48726">
    <property type="entry name" value="Immunoglobulin"/>
    <property type="match status" value="5"/>
</dbReference>
<keyword evidence="2" id="KW-1015">Disulfide bond</keyword>
<evidence type="ECO:0000256" key="2">
    <source>
        <dbReference type="ARBA" id="ARBA00023157"/>
    </source>
</evidence>
<dbReference type="InterPro" id="IPR036179">
    <property type="entry name" value="Ig-like_dom_sf"/>
</dbReference>
<dbReference type="Pfam" id="PF13927">
    <property type="entry name" value="Ig_3"/>
    <property type="match status" value="1"/>
</dbReference>